<proteinExistence type="predicted"/>
<dbReference type="InterPro" id="IPR027417">
    <property type="entry name" value="P-loop_NTPase"/>
</dbReference>
<protein>
    <recommendedName>
        <fullName evidence="3">Sulfotransferase domain-containing protein</fullName>
    </recommendedName>
</protein>
<organism evidence="1 2">
    <name type="scientific">Shewanella ulleungensis</name>
    <dbReference type="NCBI Taxonomy" id="2282699"/>
    <lineage>
        <taxon>Bacteria</taxon>
        <taxon>Pseudomonadati</taxon>
        <taxon>Pseudomonadota</taxon>
        <taxon>Gammaproteobacteria</taxon>
        <taxon>Alteromonadales</taxon>
        <taxon>Shewanellaceae</taxon>
        <taxon>Shewanella</taxon>
    </lineage>
</organism>
<sequence length="448" mass="51710">MTVNILIHIGPPKTGTSAIQFCLKNDRSRLTEAGFFYPEHTTDVNGISSGNLNSIFDTVGDERVLNDAKVVALLKFCSQSGFHTLLLSSEFFFERLTDIVELLPTARFIAYVRNPLDSFESLYNQSVKRHHHTKPIKKSIKLPRFYLAKLDKFIEQFSKDRFILRSYSSNAFAGGNIVADFYHILGVLPPDNITKQINPSYSFEALEFKRWLNQFCSAQIALKADKLLQAFSSDKQRFSLLNKETVERYKTQAYGYINDFCSKYDVFMSNALLEDIHSYSSKPYFEQKLSLVQFKMVANYLHECDPSLYRSICYSLYLVSYQRCFRSDFGQYITSTYKLSEVANKNMLKSIITNLINKLIGRRVDEHTVLSTIASDDLVRLRVKLQIDNNISDVDLLRELAVLAENNDDIGLAYRLMSRAMLLRPNGPLIKSKLKYYEQRIENEKRLN</sequence>
<accession>A0ABQ2QSL1</accession>
<dbReference type="RefSeq" id="WP_188957960.1">
    <property type="nucleotide sequence ID" value="NZ_BMQW01000009.1"/>
</dbReference>
<evidence type="ECO:0008006" key="3">
    <source>
        <dbReference type="Google" id="ProtNLM"/>
    </source>
</evidence>
<gene>
    <name evidence="1" type="ORF">GCM10009410_31880</name>
</gene>
<dbReference type="Gene3D" id="3.40.50.300">
    <property type="entry name" value="P-loop containing nucleotide triphosphate hydrolases"/>
    <property type="match status" value="1"/>
</dbReference>
<dbReference type="EMBL" id="BMQW01000009">
    <property type="protein sequence ID" value="GGP95474.1"/>
    <property type="molecule type" value="Genomic_DNA"/>
</dbReference>
<dbReference type="SUPFAM" id="SSF52540">
    <property type="entry name" value="P-loop containing nucleoside triphosphate hydrolases"/>
    <property type="match status" value="1"/>
</dbReference>
<comment type="caution">
    <text evidence="1">The sequence shown here is derived from an EMBL/GenBank/DDBJ whole genome shotgun (WGS) entry which is preliminary data.</text>
</comment>
<evidence type="ECO:0000313" key="1">
    <source>
        <dbReference type="EMBL" id="GGP95474.1"/>
    </source>
</evidence>
<reference evidence="2" key="1">
    <citation type="journal article" date="2019" name="Int. J. Syst. Evol. Microbiol.">
        <title>The Global Catalogue of Microorganisms (GCM) 10K type strain sequencing project: providing services to taxonomists for standard genome sequencing and annotation.</title>
        <authorList>
            <consortium name="The Broad Institute Genomics Platform"/>
            <consortium name="The Broad Institute Genome Sequencing Center for Infectious Disease"/>
            <person name="Wu L."/>
            <person name="Ma J."/>
        </authorList>
    </citation>
    <scope>NUCLEOTIDE SEQUENCE [LARGE SCALE GENOMIC DNA]</scope>
    <source>
        <strain evidence="2">JCM 32305</strain>
    </source>
</reference>
<dbReference type="Proteomes" id="UP000654004">
    <property type="component" value="Unassembled WGS sequence"/>
</dbReference>
<name>A0ABQ2QSL1_9GAMM</name>
<keyword evidence="2" id="KW-1185">Reference proteome</keyword>
<evidence type="ECO:0000313" key="2">
    <source>
        <dbReference type="Proteomes" id="UP000654004"/>
    </source>
</evidence>